<evidence type="ECO:0000259" key="2">
    <source>
        <dbReference type="Pfam" id="PF09832"/>
    </source>
</evidence>
<dbReference type="Pfam" id="PF09832">
    <property type="entry name" value="DUF2059"/>
    <property type="match status" value="1"/>
</dbReference>
<keyword evidence="1" id="KW-0732">Signal</keyword>
<dbReference type="Proteomes" id="UP001238603">
    <property type="component" value="Unassembled WGS sequence"/>
</dbReference>
<keyword evidence="4" id="KW-1185">Reference proteome</keyword>
<dbReference type="RefSeq" id="WP_285980695.1">
    <property type="nucleotide sequence ID" value="NZ_JASVDS010000001.1"/>
</dbReference>
<comment type="caution">
    <text evidence="3">The sequence shown here is derived from an EMBL/GenBank/DDBJ whole genome shotgun (WGS) entry which is preliminary data.</text>
</comment>
<reference evidence="3 4" key="1">
    <citation type="submission" date="2023-06" db="EMBL/GenBank/DDBJ databases">
        <title>Pelomonas sp. APW6 16S ribosomal RNA gene genome sequencing and assembly.</title>
        <authorList>
            <person name="Woo H."/>
        </authorList>
    </citation>
    <scope>NUCLEOTIDE SEQUENCE [LARGE SCALE GENOMIC DNA]</scope>
    <source>
        <strain evidence="3 4">APW6</strain>
    </source>
</reference>
<evidence type="ECO:0000313" key="4">
    <source>
        <dbReference type="Proteomes" id="UP001238603"/>
    </source>
</evidence>
<feature type="domain" description="DUF2059" evidence="2">
    <location>
        <begin position="75"/>
        <end position="111"/>
    </location>
</feature>
<dbReference type="InterPro" id="IPR018637">
    <property type="entry name" value="DUF2059"/>
</dbReference>
<organism evidence="3 4">
    <name type="scientific">Roseateles subflavus</name>
    <dbReference type="NCBI Taxonomy" id="3053353"/>
    <lineage>
        <taxon>Bacteria</taxon>
        <taxon>Pseudomonadati</taxon>
        <taxon>Pseudomonadota</taxon>
        <taxon>Betaproteobacteria</taxon>
        <taxon>Burkholderiales</taxon>
        <taxon>Sphaerotilaceae</taxon>
        <taxon>Roseateles</taxon>
    </lineage>
</organism>
<evidence type="ECO:0000256" key="1">
    <source>
        <dbReference type="SAM" id="SignalP"/>
    </source>
</evidence>
<feature type="chain" id="PRO_5045644347" evidence="1">
    <location>
        <begin position="23"/>
        <end position="179"/>
    </location>
</feature>
<protein>
    <submittedName>
        <fullName evidence="3">DUF2059 domain-containing protein</fullName>
    </submittedName>
</protein>
<sequence length="179" mass="19593">MSALRRCLIAFVLLPGFHATGAASPPEDAALQLASVMRLDFAVLDSLQWHTRRSALQGQVPMAAYECLTRQDAARLTPSIAQHLAAHLSDADIRAALAFFSSPLGRKFTEASLVNAHQRFDPTVKEPMPEFSYEDMSAATAFFESAEGRKLQRLFPPSPPATQRLAEQMLAECQAPAPR</sequence>
<feature type="signal peptide" evidence="1">
    <location>
        <begin position="1"/>
        <end position="22"/>
    </location>
</feature>
<dbReference type="EMBL" id="JASVDS010000001">
    <property type="protein sequence ID" value="MDL5030562.1"/>
    <property type="molecule type" value="Genomic_DNA"/>
</dbReference>
<evidence type="ECO:0000313" key="3">
    <source>
        <dbReference type="EMBL" id="MDL5030562.1"/>
    </source>
</evidence>
<proteinExistence type="predicted"/>
<accession>A0ABT7LCG7</accession>
<gene>
    <name evidence="3" type="ORF">QRD43_01475</name>
</gene>
<name>A0ABT7LCG7_9BURK</name>